<dbReference type="Gramene" id="OPUNC05G01530.1">
    <property type="protein sequence ID" value="OPUNC05G01530.1"/>
    <property type="gene ID" value="OPUNC05G01530"/>
</dbReference>
<dbReference type="GO" id="GO:0000209">
    <property type="term" value="P:protein polyubiquitination"/>
    <property type="evidence" value="ECO:0007669"/>
    <property type="project" value="TreeGrafter"/>
</dbReference>
<dbReference type="EC" id="2.3.2.26" evidence="3"/>
<protein>
    <recommendedName>
        <fullName evidence="3">HECT-type E3 ubiquitin transferase</fullName>
        <ecNumber evidence="3">2.3.2.26</ecNumber>
    </recommendedName>
</protein>
<dbReference type="InterPro" id="IPR057948">
    <property type="entry name" value="TPR_TRIP12_N"/>
</dbReference>
<reference evidence="8" key="2">
    <citation type="submission" date="2018-05" db="EMBL/GenBank/DDBJ databases">
        <title>OpunRS2 (Oryza punctata Reference Sequence Version 2).</title>
        <authorList>
            <person name="Zhang J."/>
            <person name="Kudrna D."/>
            <person name="Lee S."/>
            <person name="Talag J."/>
            <person name="Welchert J."/>
            <person name="Wing R.A."/>
        </authorList>
    </citation>
    <scope>NUCLEOTIDE SEQUENCE [LARGE SCALE GENOMIC DNA]</scope>
</reference>
<dbReference type="eggNOG" id="KOG0168">
    <property type="taxonomic scope" value="Eukaryota"/>
</dbReference>
<comment type="catalytic activity">
    <reaction evidence="1">
        <text>S-ubiquitinyl-[E2 ubiquitin-conjugating enzyme]-L-cysteine + [acceptor protein]-L-lysine = [E2 ubiquitin-conjugating enzyme]-L-cysteine + N(6)-ubiquitinyl-[acceptor protein]-L-lysine.</text>
        <dbReference type="EC" id="2.3.2.26"/>
    </reaction>
</comment>
<evidence type="ECO:0000313" key="8">
    <source>
        <dbReference type="EnsemblPlants" id="OPUNC05G01530.1"/>
    </source>
</evidence>
<dbReference type="InterPro" id="IPR045322">
    <property type="entry name" value="HECTD1/TRIP12-like"/>
</dbReference>
<proteinExistence type="inferred from homology"/>
<evidence type="ECO:0000256" key="6">
    <source>
        <dbReference type="PROSITE-ProRule" id="PRU00104"/>
    </source>
</evidence>
<feature type="active site" description="Glycyl thioester intermediate" evidence="6">
    <location>
        <position position="1299"/>
    </location>
</feature>
<dbReference type="PROSITE" id="PS50237">
    <property type="entry name" value="HECT"/>
    <property type="match status" value="2"/>
</dbReference>
<dbReference type="Proteomes" id="UP000026962">
    <property type="component" value="Chromosome 5"/>
</dbReference>
<dbReference type="eggNOG" id="KOG0170">
    <property type="taxonomic scope" value="Eukaryota"/>
</dbReference>
<evidence type="ECO:0000313" key="9">
    <source>
        <dbReference type="Proteomes" id="UP000026962"/>
    </source>
</evidence>
<evidence type="ECO:0000256" key="2">
    <source>
        <dbReference type="ARBA" id="ARBA00006331"/>
    </source>
</evidence>
<dbReference type="InterPro" id="IPR016024">
    <property type="entry name" value="ARM-type_fold"/>
</dbReference>
<reference evidence="8" key="1">
    <citation type="submission" date="2015-04" db="UniProtKB">
        <authorList>
            <consortium name="EnsemblPlants"/>
        </authorList>
    </citation>
    <scope>IDENTIFICATION</scope>
</reference>
<accession>A0A0E0KXY3</accession>
<evidence type="ECO:0000256" key="5">
    <source>
        <dbReference type="ARBA" id="ARBA00022786"/>
    </source>
</evidence>
<dbReference type="Gene3D" id="3.30.2160.10">
    <property type="entry name" value="Hect, E3 ligase catalytic domain"/>
    <property type="match status" value="2"/>
</dbReference>
<evidence type="ECO:0000256" key="3">
    <source>
        <dbReference type="ARBA" id="ARBA00012485"/>
    </source>
</evidence>
<dbReference type="Gene3D" id="3.30.2410.10">
    <property type="entry name" value="Hect, E3 ligase catalytic domain"/>
    <property type="match status" value="2"/>
</dbReference>
<dbReference type="Gene3D" id="1.25.10.10">
    <property type="entry name" value="Leucine-rich Repeat Variant"/>
    <property type="match status" value="2"/>
</dbReference>
<evidence type="ECO:0000256" key="4">
    <source>
        <dbReference type="ARBA" id="ARBA00022679"/>
    </source>
</evidence>
<sequence>MDEAEAMESEMAVIQYVVAELRDEAAGAGAHVAALAALCDVLAVAADHLFDTFPIAEFIARLPRLLAAGEGDVPLFAARAIAEACEGVPLWATSFARYGAIEALRDKLLAIDCIELAEECLRALGVISMECPKECLSHGVPAAVLQFFDFFSMHKQKLVLKIVANVLGDFSAKDAAKAMEAAPVLCNLLQSTDKTILDSAVSCLVMVSDGSRGSAQHMEKLYELNVVQATMRLMEKDGWKSLSDETLSGILGLLKDLASLSSRAVKSLFELNICDLLKQMITYYTSSHSDHNKVQTLVELIYHLMPPLEMCDHRTELIIAKKNVIKEQSGYIQQLASILTFIIQVAKSAALSSICYSCVVVIRNIVELSTPSSLVEVQKTVNLSSLLAGWLARKNRHIIFQTLNVSKTLLRKDQKFFFEAFIREGLKHAIDAILAQEKGKSSLPESCLCFDLDLETSTDDACRINNGAILKLAEEIKKNFLVKGSAKAPHKFGCAFKSIKDFFSRLNCHATASPAKDQDLCKQLSDFSRQLLSDELPSTSTFEFVQSGSIKHLAGYLSNGTYFNSNLRNCQDLIGQLKEVKIRLQKFTHLALSVDNESSVKPLEILVEKLIDALHVWYDSFPVILADEQCTRESSMIPLRDSGTEEPMSLYIKFSRSPREEELEDYGGVLPVDLSSTPESIEEVLLPEICKRTGNETAYKENTQEANGSRKSVGLRNGDGHKSSRLKFSYKGTKLQSSAALFESILRSMHEGETDLQIDPSFWDKEHKIVYRRRNKSKKISSHSSYNTQLSRMHEKLEMSLLKDPFFSTILTGKLPGDLDESDPSYNFLFMLKVLEGLNRFSYHLSMDDKLCKFAEGCLQELDDLKVTIYPIPQDQFVSSLLTNKLEQQMQDSLFGDGLIPSWCIYLVETCPFLLSFEARWKYFCLTAHHSFMTDEASSSTETKKYSVTRSKILEDASSMLNKHGSDTKFIEVEFDGEVGTGRGPTFEFYTTVSHELQRVGLGMWRGDDTSQECGAGFVHSPFGLFPQPWSSGNTSSRGISLSNVVQKFKLLGHLVARAVLDGRVLDIPLSKAFYKIMLEQELDIYDIPLFDPKLGKTVMEFQALVKRKKFLEERTSNPATDLSYKNVRLEDLCLDFTLPGNPEYELVPGGSEKMVALDNLEEYVSSVVDATLKSGISDQIEAFKAGINEVFALKTLRLFSEDEMERILCGEQDSWASNKLEDHINFDYGYDANSPSVISFLEILREFGREDQRAFMHFTTGAPQLPLGGLASLDPKLTVVRKQCDGKVDDELPSVNTCRHFFKLPPYSSKYVVAELRDEAAGAGAHVAALAALCDVLAVAADHLFDTFPIAEFIARLPRLLAAGEGDVPLFAARAIAEACEGVPLWATSFARYGAIEALRDKLLAIDCIELAEECLRALGVISMECPKECLSHGVPAAVLQFFDFFSMHKQKLVLKIVANVLGDFSAKDAAKAMEAAPVLCNLLQSTDKTILDSAVSCLVMVSDGSRGSAQHMEKLYELNVVQATMRLMEKDGWKSLSDETLSGILGLLKDLASLSSRAVKSLFELNICDLLKQMITYYTSSHSDHNKVQTLVELIYHLMPPLEMCDHRTELIIAKKNVIKEQSGYIQQLASILTFIIQVAKSAALSSICYSCVVVIRNIVELSTPSSLVEVQKTVNLSSLLAGWLARKNRHIIFQTLNVSKTLLRKDQKFFFEAFIREGLKHAIDAILAQEKGKSSLPESCLCFDLDLETSTDDACRINNGAILKLAEEIKKNFLVKGSAKAPHKFGCAFKSIKDFFSRLNCHATASPAKDQDLCKQLSDFSRQLLSDELPSTSTFEFVQSGSIKHLAGYLSNGTYFNSNLRNCQDLIGQLKEVKIRLQKFTHLALSVDNESSVKPLEILVEKLIDALHVWYDSFPVILADEQCTRESSMIPLRDSGTEEPMSLYIKFSRSPREEELEDYGGVLPVDLSSTPESIEEVLLPEICKRTGNETAYKENTQEANGSRKSVGLRNGDGHKSSRLKFSYKGTKLQSSAALFESILRSMHEGETDLQIDPSFWDKEHKIVYRRRNKSKKISSHSSYNTQLSRMHEKLEMSLLKDPFFSTILTGKLPGDLDESDPSYNFLFMLKVLEGLNRFSYHLSMDDKLCKFAEGCLQELDDLKVTIYPIPQDQFVSSLLTNKLEQQMQDSLFGDGLIPSWCIYLVETCPFLLSFEARWKYFCLTAHHSFMTDEASSSTETKKYSVTRSKILEDASSMLNKHGSDTKFIEVEFDGEVGTGRGPTFEFYTTVSHELQRVGLGMWRGDDTSQECGAGFVHSPFGLFPQPWSSGNTSSRGISLSNVVQKFKLLGHLVARAVLDGRVLDIPLSKAFYKIMLEQELDIYDIPLFDPKLGKTVMEFQALVKRKKFLEERTSNPATDLSYKNVRLEDLCLDFTLPGNPEYELVPGGSEKMVALDNLEEYVSSVVDATLKSGISDQIEAFKAGINEVFALKTLRLFSEDEMERILCGEQDSWASNKLEDHINFDYGYDANSPSVISFLEILREFGREDQRAFMHFTTGAPQLPLGGLASLDPKLTVVRKQCDGKVDDELPSVNTCRHFFKLPPYSSKEIMRQKLKYAIKEGLGSFQLS</sequence>
<dbReference type="CDD" id="cd00078">
    <property type="entry name" value="HECTc"/>
    <property type="match status" value="1"/>
</dbReference>
<dbReference type="InterPro" id="IPR011989">
    <property type="entry name" value="ARM-like"/>
</dbReference>
<dbReference type="SUPFAM" id="SSF56204">
    <property type="entry name" value="Hect, E3 ligase catalytic domain"/>
    <property type="match status" value="2"/>
</dbReference>
<dbReference type="Gene3D" id="3.90.1750.10">
    <property type="entry name" value="Hect, E3 ligase catalytic domains"/>
    <property type="match status" value="2"/>
</dbReference>
<evidence type="ECO:0000256" key="1">
    <source>
        <dbReference type="ARBA" id="ARBA00000885"/>
    </source>
</evidence>
<feature type="active site" description="Glycyl thioester intermediate" evidence="6">
    <location>
        <position position="2595"/>
    </location>
</feature>
<dbReference type="PANTHER" id="PTHR45670:SF3">
    <property type="entry name" value="HECT-TYPE E3 UBIQUITIN TRANSFERASE"/>
    <property type="match status" value="1"/>
</dbReference>
<feature type="domain" description="HECT" evidence="7">
    <location>
        <begin position="957"/>
        <end position="1311"/>
    </location>
</feature>
<evidence type="ECO:0000259" key="7">
    <source>
        <dbReference type="PROSITE" id="PS50237"/>
    </source>
</evidence>
<organism evidence="8">
    <name type="scientific">Oryza punctata</name>
    <name type="common">Red rice</name>
    <dbReference type="NCBI Taxonomy" id="4537"/>
    <lineage>
        <taxon>Eukaryota</taxon>
        <taxon>Viridiplantae</taxon>
        <taxon>Streptophyta</taxon>
        <taxon>Embryophyta</taxon>
        <taxon>Tracheophyta</taxon>
        <taxon>Spermatophyta</taxon>
        <taxon>Magnoliopsida</taxon>
        <taxon>Liliopsida</taxon>
        <taxon>Poales</taxon>
        <taxon>Poaceae</taxon>
        <taxon>BOP clade</taxon>
        <taxon>Oryzoideae</taxon>
        <taxon>Oryzeae</taxon>
        <taxon>Oryzinae</taxon>
        <taxon>Oryza</taxon>
    </lineage>
</organism>
<keyword evidence="5 6" id="KW-0833">Ubl conjugation pathway</keyword>
<keyword evidence="4" id="KW-0808">Transferase</keyword>
<dbReference type="Pfam" id="PF00632">
    <property type="entry name" value="HECT"/>
    <property type="match status" value="2"/>
</dbReference>
<dbReference type="PANTHER" id="PTHR45670">
    <property type="entry name" value="E3 UBIQUITIN-PROTEIN LIGASE TRIP12"/>
    <property type="match status" value="1"/>
</dbReference>
<dbReference type="GO" id="GO:0043161">
    <property type="term" value="P:proteasome-mediated ubiquitin-dependent protein catabolic process"/>
    <property type="evidence" value="ECO:0007669"/>
    <property type="project" value="TreeGrafter"/>
</dbReference>
<dbReference type="EnsemblPlants" id="OPUNC05G01530.1">
    <property type="protein sequence ID" value="OPUNC05G01530.1"/>
    <property type="gene ID" value="OPUNC05G01530"/>
</dbReference>
<dbReference type="STRING" id="4537.A0A0E0KXY3"/>
<feature type="domain" description="HECT" evidence="7">
    <location>
        <begin position="2253"/>
        <end position="2628"/>
    </location>
</feature>
<dbReference type="SUPFAM" id="SSF48371">
    <property type="entry name" value="ARM repeat"/>
    <property type="match status" value="2"/>
</dbReference>
<comment type="similarity">
    <text evidence="2">Belongs to the UPL family. K-HECT subfamily.</text>
</comment>
<dbReference type="SMART" id="SM00119">
    <property type="entry name" value="HECTc"/>
    <property type="match status" value="2"/>
</dbReference>
<dbReference type="InterPro" id="IPR035983">
    <property type="entry name" value="Hect_E3_ubiquitin_ligase"/>
</dbReference>
<keyword evidence="9" id="KW-1185">Reference proteome</keyword>
<dbReference type="Pfam" id="PF25579">
    <property type="entry name" value="TPR_TRIP12_N"/>
    <property type="match status" value="1"/>
</dbReference>
<dbReference type="GO" id="GO:0061630">
    <property type="term" value="F:ubiquitin protein ligase activity"/>
    <property type="evidence" value="ECO:0007669"/>
    <property type="project" value="UniProtKB-EC"/>
</dbReference>
<dbReference type="HOGENOM" id="CLU_227723_0_0_1"/>
<name>A0A0E0KXY3_ORYPU</name>
<dbReference type="InterPro" id="IPR000569">
    <property type="entry name" value="HECT_dom"/>
</dbReference>